<keyword evidence="2" id="KW-1185">Reference proteome</keyword>
<reference evidence="1 2" key="2">
    <citation type="journal article" date="2022" name="Mol. Ecol. Resour.">
        <title>The genomes of chicory, endive, great burdock and yacon provide insights into Asteraceae paleo-polyploidization history and plant inulin production.</title>
        <authorList>
            <person name="Fan W."/>
            <person name="Wang S."/>
            <person name="Wang H."/>
            <person name="Wang A."/>
            <person name="Jiang F."/>
            <person name="Liu H."/>
            <person name="Zhao H."/>
            <person name="Xu D."/>
            <person name="Zhang Y."/>
        </authorList>
    </citation>
    <scope>NUCLEOTIDE SEQUENCE [LARGE SCALE GENOMIC DNA]</scope>
    <source>
        <strain evidence="2">cv. Yunnan</strain>
        <tissue evidence="1">Leaves</tissue>
    </source>
</reference>
<gene>
    <name evidence="1" type="ORF">L1987_26247</name>
</gene>
<evidence type="ECO:0000313" key="2">
    <source>
        <dbReference type="Proteomes" id="UP001056120"/>
    </source>
</evidence>
<reference evidence="2" key="1">
    <citation type="journal article" date="2022" name="Mol. Ecol. Resour.">
        <title>The genomes of chicory, endive, great burdock and yacon provide insights into Asteraceae palaeo-polyploidization history and plant inulin production.</title>
        <authorList>
            <person name="Fan W."/>
            <person name="Wang S."/>
            <person name="Wang H."/>
            <person name="Wang A."/>
            <person name="Jiang F."/>
            <person name="Liu H."/>
            <person name="Zhao H."/>
            <person name="Xu D."/>
            <person name="Zhang Y."/>
        </authorList>
    </citation>
    <scope>NUCLEOTIDE SEQUENCE [LARGE SCALE GENOMIC DNA]</scope>
    <source>
        <strain evidence="2">cv. Yunnan</strain>
    </source>
</reference>
<protein>
    <submittedName>
        <fullName evidence="1">Uncharacterized protein</fullName>
    </submittedName>
</protein>
<sequence>MIVHRKKMERKQGFFSSLRHDLVRGLSPARSRAKIPGRTGSSVMELLQLKPKHVPVVGRTGSLNGEMLAPLIEGPDPAGDEIGESKRVGSGIGNCMKGNWGVKIFILHVRGCREGEETQLTNGNRIVSGDVGVTVLEFKGGAWQLGRRWKVLNAGLDWGLFGGGYLEIGIGGLMVVAVVVSGREENGLGFGRDAKIVILGTG</sequence>
<dbReference type="Proteomes" id="UP001056120">
    <property type="component" value="Linkage Group LG09"/>
</dbReference>
<name>A0ACB9IAK4_9ASTR</name>
<organism evidence="1 2">
    <name type="scientific">Smallanthus sonchifolius</name>
    <dbReference type="NCBI Taxonomy" id="185202"/>
    <lineage>
        <taxon>Eukaryota</taxon>
        <taxon>Viridiplantae</taxon>
        <taxon>Streptophyta</taxon>
        <taxon>Embryophyta</taxon>
        <taxon>Tracheophyta</taxon>
        <taxon>Spermatophyta</taxon>
        <taxon>Magnoliopsida</taxon>
        <taxon>eudicotyledons</taxon>
        <taxon>Gunneridae</taxon>
        <taxon>Pentapetalae</taxon>
        <taxon>asterids</taxon>
        <taxon>campanulids</taxon>
        <taxon>Asterales</taxon>
        <taxon>Asteraceae</taxon>
        <taxon>Asteroideae</taxon>
        <taxon>Heliantheae alliance</taxon>
        <taxon>Millerieae</taxon>
        <taxon>Smallanthus</taxon>
    </lineage>
</organism>
<evidence type="ECO:0000313" key="1">
    <source>
        <dbReference type="EMBL" id="KAI3804588.1"/>
    </source>
</evidence>
<comment type="caution">
    <text evidence="1">The sequence shown here is derived from an EMBL/GenBank/DDBJ whole genome shotgun (WGS) entry which is preliminary data.</text>
</comment>
<accession>A0ACB9IAK4</accession>
<dbReference type="EMBL" id="CM042026">
    <property type="protein sequence ID" value="KAI3804588.1"/>
    <property type="molecule type" value="Genomic_DNA"/>
</dbReference>
<proteinExistence type="predicted"/>